<sequence>MLAIVSPPALAQTAAASTKAIVPSGIGATAFFDEDQISSVTLSPDGNAVAILLMGDNRRRRLTVLDVASQEVKVVASFSDRDIGNVAWVNAKRLVFDTRDSQVADGQRKYAPGMFVVDRDGSNYRQLASMDDIPDDPRFASRKLPSSVYLLDQSGTQDSDVIYVQKAVVFKERNENTARVGQFDLLRLDTTTQQWEKVAPPAKGVLHWLLDQHGKPRLATAVEDRRKTFYYLEQGEQRWRVIASQDAYDSEPHAITPLEFGPDGILYVSSRNGADTRALYAYDLAAGRVTGKPLVTLAGYDFDGGILTDQKRLLGVYYTNDATTTEWFSADWKAVQQDIDAQLPATINLISRSSRADSRQLIVTAYSDRQPSAFLLYNKQTQQLQKIGSARPAIDAEHMAQTDLMQYRARDGMEIPAWLTLPKGGGKKLPMLLLVRSAPAERGSLWYWMSERQFLASRGYAVLQVEFRGSGGRGDQYLRAGWKQWGLAMQDDLADGARWAIAQGIADPQRICIIGGGAYGGYAALMGLIKDGDLFRCGVSWGGITDLPKMFTQHWSVDHRMGEEARQYTMPQRIGDPVHDATLLKANSPMYQAEKLTQPLLLAYGGAGSKVPVYQGTQLRDKLKQNNPRVDWQLYADEGDRWGLAATRVDFWQRVEQFLDRNIGKDSAPAKKE</sequence>
<proteinExistence type="predicted"/>
<dbReference type="InterPro" id="IPR011044">
    <property type="entry name" value="Quino_amine_DH_bsu"/>
</dbReference>
<evidence type="ECO:0000256" key="1">
    <source>
        <dbReference type="ARBA" id="ARBA00022801"/>
    </source>
</evidence>
<keyword evidence="4" id="KW-1185">Reference proteome</keyword>
<dbReference type="EMBL" id="JAMQGR010000004">
    <property type="protein sequence ID" value="MCM2566713.1"/>
    <property type="molecule type" value="Genomic_DNA"/>
</dbReference>
<reference evidence="3 4" key="1">
    <citation type="submission" date="2022-06" db="EMBL/GenBank/DDBJ databases">
        <title>Janthinobacterium kumbetensis sp. nov., isolated from spring water in Turkey.</title>
        <authorList>
            <person name="Inan Bektas K."/>
            <person name="Belduz A.A."/>
            <person name="Canakci S."/>
            <person name="Nalcaoglu A."/>
            <person name="Ceylan E."/>
            <person name="Kati H."/>
        </authorList>
    </citation>
    <scope>NUCLEOTIDE SEQUENCE [LARGE SCALE GENOMIC DNA]</scope>
    <source>
        <strain evidence="3 4">GK</strain>
    </source>
</reference>
<evidence type="ECO:0000313" key="4">
    <source>
        <dbReference type="Proteomes" id="UP001202243"/>
    </source>
</evidence>
<dbReference type="PANTHER" id="PTHR42776">
    <property type="entry name" value="SERINE PEPTIDASE S9 FAMILY MEMBER"/>
    <property type="match status" value="1"/>
</dbReference>
<evidence type="ECO:0000259" key="2">
    <source>
        <dbReference type="Pfam" id="PF00326"/>
    </source>
</evidence>
<dbReference type="PANTHER" id="PTHR42776:SF27">
    <property type="entry name" value="DIPEPTIDYL PEPTIDASE FAMILY MEMBER 6"/>
    <property type="match status" value="1"/>
</dbReference>
<dbReference type="SUPFAM" id="SSF53474">
    <property type="entry name" value="alpha/beta-Hydrolases"/>
    <property type="match status" value="1"/>
</dbReference>
<dbReference type="SUPFAM" id="SSF50969">
    <property type="entry name" value="YVTN repeat-like/Quinoprotein amine dehydrogenase"/>
    <property type="match status" value="1"/>
</dbReference>
<dbReference type="InterPro" id="IPR029058">
    <property type="entry name" value="AB_hydrolase_fold"/>
</dbReference>
<accession>A0ABT0WS05</accession>
<dbReference type="RefSeq" id="WP_251350118.1">
    <property type="nucleotide sequence ID" value="NZ_JAMQGR010000004.1"/>
</dbReference>
<protein>
    <submittedName>
        <fullName evidence="3">Prolyl oligopeptidase family serine peptidase</fullName>
    </submittedName>
</protein>
<keyword evidence="1" id="KW-0378">Hydrolase</keyword>
<dbReference type="InterPro" id="IPR011042">
    <property type="entry name" value="6-blade_b-propeller_TolB-like"/>
</dbReference>
<feature type="domain" description="Peptidase S9 prolyl oligopeptidase catalytic" evidence="2">
    <location>
        <begin position="448"/>
        <end position="665"/>
    </location>
</feature>
<name>A0ABT0WS05_9BURK</name>
<dbReference type="Proteomes" id="UP001202243">
    <property type="component" value="Unassembled WGS sequence"/>
</dbReference>
<dbReference type="InterPro" id="IPR001375">
    <property type="entry name" value="Peptidase_S9_cat"/>
</dbReference>
<dbReference type="Gene3D" id="3.40.50.1820">
    <property type="entry name" value="alpha/beta hydrolase"/>
    <property type="match status" value="1"/>
</dbReference>
<comment type="caution">
    <text evidence="3">The sequence shown here is derived from an EMBL/GenBank/DDBJ whole genome shotgun (WGS) entry which is preliminary data.</text>
</comment>
<gene>
    <name evidence="3" type="ORF">NCG91_14000</name>
</gene>
<dbReference type="Gene3D" id="2.120.10.30">
    <property type="entry name" value="TolB, C-terminal domain"/>
    <property type="match status" value="1"/>
</dbReference>
<dbReference type="Pfam" id="PF00326">
    <property type="entry name" value="Peptidase_S9"/>
    <property type="match status" value="1"/>
</dbReference>
<organism evidence="3 4">
    <name type="scientific">Janthinobacterium kumbetense</name>
    <dbReference type="NCBI Taxonomy" id="2950280"/>
    <lineage>
        <taxon>Bacteria</taxon>
        <taxon>Pseudomonadati</taxon>
        <taxon>Pseudomonadota</taxon>
        <taxon>Betaproteobacteria</taxon>
        <taxon>Burkholderiales</taxon>
        <taxon>Oxalobacteraceae</taxon>
        <taxon>Janthinobacterium</taxon>
    </lineage>
</organism>
<evidence type="ECO:0000313" key="3">
    <source>
        <dbReference type="EMBL" id="MCM2566713.1"/>
    </source>
</evidence>